<organism evidence="1 2">
    <name type="scientific">Meganyctiphanes norvegica</name>
    <name type="common">Northern krill</name>
    <name type="synonym">Thysanopoda norvegica</name>
    <dbReference type="NCBI Taxonomy" id="48144"/>
    <lineage>
        <taxon>Eukaryota</taxon>
        <taxon>Metazoa</taxon>
        <taxon>Ecdysozoa</taxon>
        <taxon>Arthropoda</taxon>
        <taxon>Crustacea</taxon>
        <taxon>Multicrustacea</taxon>
        <taxon>Malacostraca</taxon>
        <taxon>Eumalacostraca</taxon>
        <taxon>Eucarida</taxon>
        <taxon>Euphausiacea</taxon>
        <taxon>Euphausiidae</taxon>
        <taxon>Meganyctiphanes</taxon>
    </lineage>
</organism>
<gene>
    <name evidence="1" type="ORF">MNOR_LOCUS6589</name>
</gene>
<reference evidence="1 2" key="1">
    <citation type="submission" date="2024-05" db="EMBL/GenBank/DDBJ databases">
        <authorList>
            <person name="Wallberg A."/>
        </authorList>
    </citation>
    <scope>NUCLEOTIDE SEQUENCE [LARGE SCALE GENOMIC DNA]</scope>
</reference>
<sequence length="110" mass="12575">AIWWKFPLAMKVVKFSFASRDGKLTVSDGATKFEFWGSNHPDCSIKACWISLYEDNTGTPFTLDNTPKEHTLNNDEAFICYGITVNEVGRRNNDPNTPVTMSNIRFYIME</sequence>
<comment type="caution">
    <text evidence="1">The sequence shown here is derived from an EMBL/GenBank/DDBJ whole genome shotgun (WGS) entry which is preliminary data.</text>
</comment>
<dbReference type="AlphaFoldDB" id="A0AAV2Q3B6"/>
<dbReference type="Proteomes" id="UP001497623">
    <property type="component" value="Unassembled WGS sequence"/>
</dbReference>
<proteinExistence type="predicted"/>
<accession>A0AAV2Q3B6</accession>
<keyword evidence="2" id="KW-1185">Reference proteome</keyword>
<evidence type="ECO:0000313" key="2">
    <source>
        <dbReference type="Proteomes" id="UP001497623"/>
    </source>
</evidence>
<name>A0AAV2Q3B6_MEGNR</name>
<feature type="non-terminal residue" evidence="1">
    <location>
        <position position="1"/>
    </location>
</feature>
<evidence type="ECO:0000313" key="1">
    <source>
        <dbReference type="EMBL" id="CAL4067535.1"/>
    </source>
</evidence>
<protein>
    <submittedName>
        <fullName evidence="1">Uncharacterized protein</fullName>
    </submittedName>
</protein>
<dbReference type="EMBL" id="CAXKWB010002742">
    <property type="protein sequence ID" value="CAL4067535.1"/>
    <property type="molecule type" value="Genomic_DNA"/>
</dbReference>